<dbReference type="STRING" id="7159.Q16FR8"/>
<dbReference type="eggNOG" id="KOG3573">
    <property type="taxonomic scope" value="Eukaryota"/>
</dbReference>
<dbReference type="EMBL" id="CH478389">
    <property type="protein sequence ID" value="EAT33088.1"/>
    <property type="molecule type" value="Genomic_DNA"/>
</dbReference>
<evidence type="ECO:0000256" key="3">
    <source>
        <dbReference type="ARBA" id="ARBA00022801"/>
    </source>
</evidence>
<dbReference type="GO" id="GO:0004197">
    <property type="term" value="F:cysteine-type endopeptidase activity"/>
    <property type="evidence" value="ECO:0007669"/>
    <property type="project" value="InterPro"/>
</dbReference>
<keyword evidence="3" id="KW-0378">Hydrolase</keyword>
<evidence type="ECO:0000259" key="8">
    <source>
        <dbReference type="PROSITE" id="PS50207"/>
    </source>
</evidence>
<dbReference type="PROSITE" id="PS01122">
    <property type="entry name" value="CASPASE_CYS"/>
    <property type="match status" value="1"/>
</dbReference>
<feature type="region of interest" description="Disordered" evidence="7">
    <location>
        <begin position="1"/>
        <end position="27"/>
    </location>
</feature>
<sequence length="283" mass="32862">MLRSRYQSKGVPKSYRSDRQQSELQSKSADYQTPWTWPVAWDKVTFEDTSYDERCGTHKDVERLFHVLPRLGFLKEDIHVYEDYSYGEIQRAAMKLELDEELHQADCLMVFILTHGEANDKLMAQNDSYNLYEFLEHFTPTALKSMAGKPKLFIVQACRGRKLDRGVQLRAKLIQADCAKDVVDSQSVVYTYPEFADLLLVMSSHHGHYSFRNETGSWLIQEFCNVIEECDELATTSIYDLLTETNRAVSMRISNADGDKDKKKQIPSFYSTLTKKLYFSPRK</sequence>
<evidence type="ECO:0000313" key="10">
    <source>
        <dbReference type="EMBL" id="EAT33088.1"/>
    </source>
</evidence>
<keyword evidence="2" id="KW-0645">Protease</keyword>
<feature type="domain" description="Caspase family p20" evidence="9">
    <location>
        <begin position="46"/>
        <end position="162"/>
    </location>
</feature>
<gene>
    <name evidence="10" type="ORF">AaeL_AAEL014658</name>
</gene>
<evidence type="ECO:0000256" key="6">
    <source>
        <dbReference type="RuleBase" id="RU003971"/>
    </source>
</evidence>
<protein>
    <submittedName>
        <fullName evidence="10">AAEL014658-PA</fullName>
    </submittedName>
</protein>
<dbReference type="PANTHER" id="PTHR10454:SF232">
    <property type="entry name" value="AT03047P-RELATED"/>
    <property type="match status" value="1"/>
</dbReference>
<dbReference type="InterPro" id="IPR011600">
    <property type="entry name" value="Pept_C14_caspase"/>
</dbReference>
<evidence type="ECO:0000259" key="9">
    <source>
        <dbReference type="PROSITE" id="PS50208"/>
    </source>
</evidence>
<evidence type="ECO:0000256" key="7">
    <source>
        <dbReference type="SAM" id="MobiDB-lite"/>
    </source>
</evidence>
<keyword evidence="4" id="KW-0788">Thiol protease</keyword>
<dbReference type="HOGENOM" id="CLU_036904_2_1_1"/>
<dbReference type="SUPFAM" id="SSF52129">
    <property type="entry name" value="Caspase-like"/>
    <property type="match status" value="1"/>
</dbReference>
<dbReference type="PROSITE" id="PS50207">
    <property type="entry name" value="CASPASE_P10"/>
    <property type="match status" value="1"/>
</dbReference>
<dbReference type="PANTHER" id="PTHR10454">
    <property type="entry name" value="CASPASE"/>
    <property type="match status" value="1"/>
</dbReference>
<dbReference type="GO" id="GO:0005737">
    <property type="term" value="C:cytoplasm"/>
    <property type="evidence" value="ECO:0007669"/>
    <property type="project" value="TreeGrafter"/>
</dbReference>
<evidence type="ECO:0000256" key="4">
    <source>
        <dbReference type="ARBA" id="ARBA00022807"/>
    </source>
</evidence>
<name>Q16FR8_AEDAE</name>
<evidence type="ECO:0000256" key="1">
    <source>
        <dbReference type="ARBA" id="ARBA00010134"/>
    </source>
</evidence>
<evidence type="ECO:0000256" key="2">
    <source>
        <dbReference type="ARBA" id="ARBA00022670"/>
    </source>
</evidence>
<dbReference type="InterPro" id="IPR015917">
    <property type="entry name" value="Pept_C14A"/>
</dbReference>
<dbReference type="PROSITE" id="PS01121">
    <property type="entry name" value="CASPASE_HIS"/>
    <property type="match status" value="1"/>
</dbReference>
<accession>Q16FR8</accession>
<dbReference type="GO" id="GO:0043525">
    <property type="term" value="P:positive regulation of neuron apoptotic process"/>
    <property type="evidence" value="ECO:0007669"/>
    <property type="project" value="TreeGrafter"/>
</dbReference>
<dbReference type="AlphaFoldDB" id="Q16FR8"/>
<reference evidence="10" key="1">
    <citation type="submission" date="2005-10" db="EMBL/GenBank/DDBJ databases">
        <authorList>
            <person name="Loftus B.J."/>
            <person name="Nene V.M."/>
            <person name="Hannick L.I."/>
            <person name="Bidwell S."/>
            <person name="Haas B."/>
            <person name="Amedeo P."/>
            <person name="Orvis J."/>
            <person name="Wortman J.R."/>
            <person name="White O.R."/>
            <person name="Salzberg S."/>
            <person name="Shumway M."/>
            <person name="Koo H."/>
            <person name="Zhao Y."/>
            <person name="Holmes M."/>
            <person name="Miller J."/>
            <person name="Schatz M."/>
            <person name="Pop M."/>
            <person name="Pai G."/>
            <person name="Utterback T."/>
            <person name="Rogers Y.-H."/>
            <person name="Kravitz S."/>
            <person name="Fraser C.M."/>
        </authorList>
    </citation>
    <scope>NUCLEOTIDE SEQUENCE</scope>
    <source>
        <strain evidence="10">Liverpool</strain>
    </source>
</reference>
<dbReference type="InterPro" id="IPR002398">
    <property type="entry name" value="Pept_C14"/>
</dbReference>
<keyword evidence="5" id="KW-0865">Zymogen</keyword>
<dbReference type="Gene3D" id="3.40.50.1460">
    <property type="match status" value="1"/>
</dbReference>
<organism evidence="10 11">
    <name type="scientific">Aedes aegypti</name>
    <name type="common">Yellowfever mosquito</name>
    <name type="synonym">Culex aegypti</name>
    <dbReference type="NCBI Taxonomy" id="7159"/>
    <lineage>
        <taxon>Eukaryota</taxon>
        <taxon>Metazoa</taxon>
        <taxon>Ecdysozoa</taxon>
        <taxon>Arthropoda</taxon>
        <taxon>Hexapoda</taxon>
        <taxon>Insecta</taxon>
        <taxon>Pterygota</taxon>
        <taxon>Neoptera</taxon>
        <taxon>Endopterygota</taxon>
        <taxon>Diptera</taxon>
        <taxon>Nematocera</taxon>
        <taxon>Culicoidea</taxon>
        <taxon>Culicidae</taxon>
        <taxon>Culicinae</taxon>
        <taxon>Aedini</taxon>
        <taxon>Aedes</taxon>
        <taxon>Stegomyia</taxon>
    </lineage>
</organism>
<reference evidence="10" key="3">
    <citation type="submission" date="2012-09" db="EMBL/GenBank/DDBJ databases">
        <authorList>
            <consortium name="VectorBase"/>
        </authorList>
    </citation>
    <scope>NUCLEOTIDE SEQUENCE</scope>
    <source>
        <strain evidence="10">Liverpool</strain>
    </source>
</reference>
<dbReference type="InterPro" id="IPR002138">
    <property type="entry name" value="Pept_C14_p10"/>
</dbReference>
<dbReference type="PROSITE" id="PS50208">
    <property type="entry name" value="CASPASE_P20"/>
    <property type="match status" value="1"/>
</dbReference>
<dbReference type="GO" id="GO:0006508">
    <property type="term" value="P:proteolysis"/>
    <property type="evidence" value="ECO:0007669"/>
    <property type="project" value="UniProtKB-KW"/>
</dbReference>
<dbReference type="InterPro" id="IPR016129">
    <property type="entry name" value="Caspase_his_AS"/>
</dbReference>
<dbReference type="Proteomes" id="UP000682892">
    <property type="component" value="Unassembled WGS sequence"/>
</dbReference>
<comment type="similarity">
    <text evidence="1 6">Belongs to the peptidase C14A family.</text>
</comment>
<reference evidence="10" key="2">
    <citation type="journal article" date="2007" name="Science">
        <title>Genome sequence of Aedes aegypti, a major arbovirus vector.</title>
        <authorList>
            <person name="Nene V."/>
            <person name="Wortman J.R."/>
            <person name="Lawson D."/>
            <person name="Haas B."/>
            <person name="Kodira C."/>
            <person name="Tu Z.J."/>
            <person name="Loftus B."/>
            <person name="Xi Z."/>
            <person name="Megy K."/>
            <person name="Grabherr M."/>
            <person name="Ren Q."/>
            <person name="Zdobnov E.M."/>
            <person name="Lobo N.F."/>
            <person name="Campbell K.S."/>
            <person name="Brown S.E."/>
            <person name="Bonaldo M.F."/>
            <person name="Zhu J."/>
            <person name="Sinkins S.P."/>
            <person name="Hogenkamp D.G."/>
            <person name="Amedeo P."/>
            <person name="Arensburger P."/>
            <person name="Atkinson P.W."/>
            <person name="Bidwell S."/>
            <person name="Biedler J."/>
            <person name="Birney E."/>
            <person name="Bruggner R.V."/>
            <person name="Costas J."/>
            <person name="Coy M.R."/>
            <person name="Crabtree J."/>
            <person name="Crawford M."/>
            <person name="Debruyn B."/>
            <person name="Decaprio D."/>
            <person name="Eiglmeier K."/>
            <person name="Eisenstadt E."/>
            <person name="El-Dorry H."/>
            <person name="Gelbart W.M."/>
            <person name="Gomes S.L."/>
            <person name="Hammond M."/>
            <person name="Hannick L.I."/>
            <person name="Hogan J.R."/>
            <person name="Holmes M.H."/>
            <person name="Jaffe D."/>
            <person name="Johnston J.S."/>
            <person name="Kennedy R.C."/>
            <person name="Koo H."/>
            <person name="Kravitz S."/>
            <person name="Kriventseva E.V."/>
            <person name="Kulp D."/>
            <person name="Labutti K."/>
            <person name="Lee E."/>
            <person name="Li S."/>
            <person name="Lovin D.D."/>
            <person name="Mao C."/>
            <person name="Mauceli E."/>
            <person name="Menck C.F."/>
            <person name="Miller J.R."/>
            <person name="Montgomery P."/>
            <person name="Mori A."/>
            <person name="Nascimento A.L."/>
            <person name="Naveira H.F."/>
            <person name="Nusbaum C."/>
            <person name="O'leary S."/>
            <person name="Orvis J."/>
            <person name="Pertea M."/>
            <person name="Quesneville H."/>
            <person name="Reidenbach K.R."/>
            <person name="Rogers Y.H."/>
            <person name="Roth C.W."/>
            <person name="Schneider J.R."/>
            <person name="Schatz M."/>
            <person name="Shumway M."/>
            <person name="Stanke M."/>
            <person name="Stinson E.O."/>
            <person name="Tubio J.M."/>
            <person name="Vanzee J.P."/>
            <person name="Verjovski-Almeida S."/>
            <person name="Werner D."/>
            <person name="White O."/>
            <person name="Wyder S."/>
            <person name="Zeng Q."/>
            <person name="Zhao Q."/>
            <person name="Zhao Y."/>
            <person name="Hill C.A."/>
            <person name="Raikhel A.S."/>
            <person name="Soares M.B."/>
            <person name="Knudson D.L."/>
            <person name="Lee N.H."/>
            <person name="Galagan J."/>
            <person name="Salzberg S.L."/>
            <person name="Paulsen I.T."/>
            <person name="Dimopoulos G."/>
            <person name="Collins F.H."/>
            <person name="Birren B."/>
            <person name="Fraser-Liggett C.M."/>
            <person name="Severson D.W."/>
        </authorList>
    </citation>
    <scope>NUCLEOTIDE SEQUENCE [LARGE SCALE GENOMIC DNA]</scope>
    <source>
        <strain evidence="10">Liverpool</strain>
    </source>
</reference>
<dbReference type="InterPro" id="IPR001309">
    <property type="entry name" value="Pept_C14_p20"/>
</dbReference>
<dbReference type="Pfam" id="PF00656">
    <property type="entry name" value="Peptidase_C14"/>
    <property type="match status" value="1"/>
</dbReference>
<dbReference type="PaxDb" id="7159-AAEL014658-PA"/>
<proteinExistence type="inferred from homology"/>
<dbReference type="PhylomeDB" id="Q16FR8"/>
<evidence type="ECO:0000313" key="11">
    <source>
        <dbReference type="Proteomes" id="UP000682892"/>
    </source>
</evidence>
<dbReference type="OMA" id="IMATDSA"/>
<evidence type="ECO:0000256" key="5">
    <source>
        <dbReference type="ARBA" id="ARBA00023145"/>
    </source>
</evidence>
<dbReference type="GO" id="GO:0006915">
    <property type="term" value="P:apoptotic process"/>
    <property type="evidence" value="ECO:0007669"/>
    <property type="project" value="TreeGrafter"/>
</dbReference>
<dbReference type="PRINTS" id="PR00376">
    <property type="entry name" value="IL1BCENZYME"/>
</dbReference>
<feature type="domain" description="Caspase family p10" evidence="8">
    <location>
        <begin position="188"/>
        <end position="281"/>
    </location>
</feature>
<dbReference type="SMART" id="SM00115">
    <property type="entry name" value="CASc"/>
    <property type="match status" value="1"/>
</dbReference>
<dbReference type="VEuPathDB" id="VectorBase:AAEL026744"/>
<dbReference type="InterPro" id="IPR033139">
    <property type="entry name" value="Caspase_cys_AS"/>
</dbReference>
<dbReference type="InterPro" id="IPR029030">
    <property type="entry name" value="Caspase-like_dom_sf"/>
</dbReference>